<evidence type="ECO:0000313" key="9">
    <source>
        <dbReference type="EMBL" id="QHN79996.1"/>
    </source>
</evidence>
<feature type="region of interest" description="Disordered" evidence="5">
    <location>
        <begin position="577"/>
        <end position="626"/>
    </location>
</feature>
<evidence type="ECO:0000259" key="7">
    <source>
        <dbReference type="SMART" id="SM00835"/>
    </source>
</evidence>
<evidence type="ECO:0000313" key="8">
    <source>
        <dbReference type="EMBL" id="CCW28826.1"/>
    </source>
</evidence>
<dbReference type="FunFam" id="2.60.120.10:FF:000162">
    <property type="entry name" value="Beta-conglycinin beta subunit 1"/>
    <property type="match status" value="1"/>
</dbReference>
<dbReference type="SMR" id="N1NG13"/>
<feature type="domain" description="Cupin type-1" evidence="7">
    <location>
        <begin position="175"/>
        <end position="333"/>
    </location>
</feature>
<dbReference type="InterPro" id="IPR011051">
    <property type="entry name" value="RmlC_Cupin_sf"/>
</dbReference>
<evidence type="ECO:0000256" key="1">
    <source>
        <dbReference type="ARBA" id="ARBA00022729"/>
    </source>
</evidence>
<dbReference type="EMBL" id="CP031001">
    <property type="protein sequence ID" value="QHN79996.1"/>
    <property type="molecule type" value="Genomic_DNA"/>
</dbReference>
<feature type="region of interest" description="Disordered" evidence="5">
    <location>
        <begin position="472"/>
        <end position="496"/>
    </location>
</feature>
<dbReference type="FunFam" id="2.60.120.10:FF:000181">
    <property type="entry name" value="Beta-conglycinin beta subunit 1"/>
    <property type="match status" value="1"/>
</dbReference>
<evidence type="ECO:0000256" key="5">
    <source>
        <dbReference type="SAM" id="MobiDB-lite"/>
    </source>
</evidence>
<keyword evidence="1 6" id="KW-0732">Signal</keyword>
<dbReference type="Gene3D" id="2.60.120.10">
    <property type="entry name" value="Jelly Rolls"/>
    <property type="match status" value="2"/>
</dbReference>
<feature type="chain" id="PRO_5036285583" description="Allergen Ara h I" evidence="6">
    <location>
        <begin position="26"/>
        <end position="626"/>
    </location>
</feature>
<dbReference type="Proteomes" id="UP000289738">
    <property type="component" value="Chromosome B09"/>
</dbReference>
<dbReference type="Pfam" id="PF00190">
    <property type="entry name" value="Cupin_1"/>
    <property type="match status" value="2"/>
</dbReference>
<reference evidence="9 12" key="4">
    <citation type="submission" date="2020-01" db="EMBL/GenBank/DDBJ databases">
        <title>Genome sequence of Arachis hypogaea, cultivar Shitouqi.</title>
        <authorList>
            <person name="Zhuang W."/>
            <person name="Chen H."/>
            <person name="Varshney R."/>
            <person name="Wang D."/>
            <person name="Ming R."/>
        </authorList>
    </citation>
    <scope>NUCLEOTIDE SEQUENCE [LARGE SCALE GENOMIC DNA]</scope>
    <source>
        <tissue evidence="9">Young leaf</tissue>
    </source>
</reference>
<dbReference type="InterPro" id="IPR014710">
    <property type="entry name" value="RmlC-like_jellyroll"/>
</dbReference>
<dbReference type="SUPFAM" id="SSF51182">
    <property type="entry name" value="RmlC-like cupins"/>
    <property type="match status" value="2"/>
</dbReference>
<evidence type="ECO:0000313" key="12">
    <source>
        <dbReference type="Proteomes" id="UP000464620"/>
    </source>
</evidence>
<reference evidence="8" key="2">
    <citation type="submission" date="2013-04" db="EMBL/GenBank/DDBJ databases">
        <authorList>
            <person name="Bertioli D."/>
        </authorList>
    </citation>
    <scope>NUCLEOTIDE SEQUENCE</scope>
</reference>
<feature type="region of interest" description="Disordered" evidence="5">
    <location>
        <begin position="377"/>
        <end position="405"/>
    </location>
</feature>
<evidence type="ECO:0000256" key="3">
    <source>
        <dbReference type="ARBA" id="ARBA00023597"/>
    </source>
</evidence>
<name>N1NG13_ARAHY</name>
<evidence type="ECO:0000313" key="11">
    <source>
        <dbReference type="Proteomes" id="UP000289738"/>
    </source>
</evidence>
<dbReference type="SMART" id="SM00835">
    <property type="entry name" value="Cupin_1"/>
    <property type="match status" value="2"/>
</dbReference>
<proteinExistence type="inferred from homology"/>
<reference evidence="10 11" key="3">
    <citation type="submission" date="2019-01" db="EMBL/GenBank/DDBJ databases">
        <title>Sequencing of cultivated peanut Arachis hypogaea provides insights into genome evolution and oil improvement.</title>
        <authorList>
            <person name="Chen X."/>
        </authorList>
    </citation>
    <scope>NUCLEOTIDE SEQUENCE [LARGE SCALE GENOMIC DNA]</scope>
    <source>
        <strain evidence="11">cv. Fuhuasheng</strain>
        <strain evidence="10">GDAAS-fuhuasheng2018</strain>
        <tissue evidence="10">Leaves</tissue>
    </source>
</reference>
<dbReference type="Proteomes" id="UP000464620">
    <property type="component" value="Chromosome B09"/>
</dbReference>
<feature type="signal peptide" evidence="6">
    <location>
        <begin position="1"/>
        <end position="25"/>
    </location>
</feature>
<accession>N1NG13</accession>
<comment type="similarity">
    <text evidence="3">Belongs to the 7S seed storage protein family.</text>
</comment>
<feature type="domain" description="Cupin type-1" evidence="7">
    <location>
        <begin position="398"/>
        <end position="571"/>
    </location>
</feature>
<feature type="compositionally biased region" description="Low complexity" evidence="5">
    <location>
        <begin position="587"/>
        <end position="596"/>
    </location>
</feature>
<keyword evidence="2" id="KW-0325">Glycoprotein</keyword>
<dbReference type="Allergome" id="50">
    <property type="allergen name" value="Ara h 1"/>
</dbReference>
<feature type="compositionally biased region" description="Acidic residues" evidence="5">
    <location>
        <begin position="482"/>
        <end position="491"/>
    </location>
</feature>
<reference evidence="8" key="1">
    <citation type="journal article" date="2013" name="Ann. Bot.">
        <title>The repetitive component of the A genome of peanut (Arachis hypogaea) and its role in remodelling intergenic sequence space since its evolutionary divergence from the B genome.</title>
        <authorList>
            <person name="Bertioli D.J."/>
            <person name="Vidigal B."/>
            <person name="Nielen S."/>
            <person name="Ratnaparkhe M.B."/>
            <person name="Lee T.H."/>
            <person name="Leal-Bertioli S.C."/>
            <person name="Kim C."/>
            <person name="Guimaraes P.M."/>
            <person name="Seijo G."/>
            <person name="Schwarzacher T."/>
            <person name="Paterson A.H."/>
            <person name="Heslop-Harrison P."/>
            <person name="Araujo A.C."/>
        </authorList>
    </citation>
    <scope>NUCLEOTIDE SEQUENCE</scope>
</reference>
<gene>
    <name evidence="10" type="ORF">Ahy_B09g100146</name>
    <name evidence="8" type="ORF">ARAX_AHF417E07-017</name>
    <name evidence="9" type="ORF">DS421_19g674660</name>
</gene>
<dbReference type="PANTHER" id="PTHR31189:SF41">
    <property type="entry name" value="VICILIN C72"/>
    <property type="match status" value="1"/>
</dbReference>
<dbReference type="CDD" id="cd02244">
    <property type="entry name" value="cupin_7S_vicilin-like_N"/>
    <property type="match status" value="1"/>
</dbReference>
<dbReference type="CDD" id="cd02245">
    <property type="entry name" value="cupin_7S_vicilin-like_C"/>
    <property type="match status" value="1"/>
</dbReference>
<sequence>MRGRVSPLMLLLGILVLASVSATHAKSSPYQKKTENPCAQRCLQSCQQEPDDLKQKACESRCTKLEYDPRCVYDPRGHTGTTNQRSPPGERTRGRQPGDYDDDRRQPRREEGGRWGPAGPREREREEDWRQPREDWRRPSHQQPRKIRPEGREGEQEWGTPGSHVREETSRNNPFYFPSRRFSTRYGNQNGRIRVLQRFDQRSRQFQNLQNHRIVQIEAKPNTLVLPKHADADNILVIQQGQATVTVANGNNRKSFNLDEGHALRIPSGFISYILNRHDNQNLRVAKISMPVNTPGQFEDFFPASSRDQSSYLQGFSRNTLEAAFNAEFNEIRRVLLEENAGGEQEERGQRRWSTRSSENNEGVIVKVSKEHVEELTKHAKSVSKKGSEEEGDITNPINLREGEPDLSNNFGKLFEVKPDKKNPQLQDLDMMLTCVEIKEGALMLPHFNSKAMVIVVVNKGTGNLELVAVRKEQQQRGRREEEEDEDEEEEGSNREVRRYTARLKEGDVFIMPAAHPVAINASSELHLLGFGINAENNHRIFLAGDKDNVIDQIEKQAKDLAFPGSGEQVEKLIKNQKESHFVSARPQSQSQSPSSPEKESPEKEDQEEENQGGKGPLLSILKAFN</sequence>
<evidence type="ECO:0000256" key="6">
    <source>
        <dbReference type="SAM" id="SignalP"/>
    </source>
</evidence>
<dbReference type="EMBL" id="HF937574">
    <property type="protein sequence ID" value="CCW28826.1"/>
    <property type="molecule type" value="Genomic_DNA"/>
</dbReference>
<feature type="compositionally biased region" description="Basic and acidic residues" evidence="5">
    <location>
        <begin position="472"/>
        <end position="481"/>
    </location>
</feature>
<organism evidence="8">
    <name type="scientific">Arachis hypogaea</name>
    <name type="common">Peanut</name>
    <dbReference type="NCBI Taxonomy" id="3818"/>
    <lineage>
        <taxon>Eukaryota</taxon>
        <taxon>Viridiplantae</taxon>
        <taxon>Streptophyta</taxon>
        <taxon>Embryophyta</taxon>
        <taxon>Tracheophyta</taxon>
        <taxon>Spermatophyta</taxon>
        <taxon>Magnoliopsida</taxon>
        <taxon>eudicotyledons</taxon>
        <taxon>Gunneridae</taxon>
        <taxon>Pentapetalae</taxon>
        <taxon>rosids</taxon>
        <taxon>fabids</taxon>
        <taxon>Fabales</taxon>
        <taxon>Fabaceae</taxon>
        <taxon>Papilionoideae</taxon>
        <taxon>50 kb inversion clade</taxon>
        <taxon>dalbergioids sensu lato</taxon>
        <taxon>Dalbergieae</taxon>
        <taxon>Pterocarpus clade</taxon>
        <taxon>Arachis</taxon>
    </lineage>
</organism>
<protein>
    <recommendedName>
        <fullName evidence="4">Allergen Ara h I</fullName>
    </recommendedName>
</protein>
<dbReference type="EMBL" id="SDMP01000019">
    <property type="protein sequence ID" value="RYQ93930.1"/>
    <property type="molecule type" value="Genomic_DNA"/>
</dbReference>
<dbReference type="InterPro" id="IPR006045">
    <property type="entry name" value="Cupin_1"/>
</dbReference>
<evidence type="ECO:0000313" key="10">
    <source>
        <dbReference type="EMBL" id="RYQ93930.1"/>
    </source>
</evidence>
<feature type="region of interest" description="Disordered" evidence="5">
    <location>
        <begin position="70"/>
        <end position="183"/>
    </location>
</feature>
<feature type="compositionally biased region" description="Basic and acidic residues" evidence="5">
    <location>
        <begin position="120"/>
        <end position="138"/>
    </location>
</feature>
<keyword evidence="11" id="KW-1185">Reference proteome</keyword>
<feature type="compositionally biased region" description="Basic and acidic residues" evidence="5">
    <location>
        <begin position="88"/>
        <end position="113"/>
    </location>
</feature>
<dbReference type="InterPro" id="IPR050253">
    <property type="entry name" value="Seed_Storage-Functional"/>
</dbReference>
<dbReference type="AlphaFoldDB" id="N1NG13"/>
<evidence type="ECO:0000256" key="2">
    <source>
        <dbReference type="ARBA" id="ARBA00023180"/>
    </source>
</evidence>
<dbReference type="STRING" id="3818.N1NG13"/>
<evidence type="ECO:0000256" key="4">
    <source>
        <dbReference type="ARBA" id="ARBA00083743"/>
    </source>
</evidence>
<dbReference type="PANTHER" id="PTHR31189">
    <property type="entry name" value="OS03G0336100 PROTEIN-RELATED"/>
    <property type="match status" value="1"/>
</dbReference>
<dbReference type="OrthoDB" id="1425232at2759"/>